<keyword evidence="5 9" id="KW-0175">Coiled coil</keyword>
<dbReference type="InterPro" id="IPR010379">
    <property type="entry name" value="EzrA"/>
</dbReference>
<feature type="coiled-coil region" evidence="9">
    <location>
        <begin position="113"/>
        <end position="161"/>
    </location>
</feature>
<feature type="coiled-coil region" evidence="9">
    <location>
        <begin position="318"/>
        <end position="345"/>
    </location>
</feature>
<accession>A0ABX2SYA6</accession>
<feature type="transmembrane region" description="Helical" evidence="10">
    <location>
        <begin position="6"/>
        <end position="22"/>
    </location>
</feature>
<name>A0ABX2SYA6_9BACL</name>
<evidence type="ECO:0000256" key="7">
    <source>
        <dbReference type="ARBA" id="ARBA00023210"/>
    </source>
</evidence>
<proteinExistence type="predicted"/>
<evidence type="ECO:0000256" key="3">
    <source>
        <dbReference type="ARBA" id="ARBA00022692"/>
    </source>
</evidence>
<evidence type="ECO:0000313" key="12">
    <source>
        <dbReference type="Proteomes" id="UP000531840"/>
    </source>
</evidence>
<evidence type="ECO:0000256" key="5">
    <source>
        <dbReference type="ARBA" id="ARBA00023054"/>
    </source>
</evidence>
<dbReference type="RefSeq" id="WP_179940739.1">
    <property type="nucleotide sequence ID" value="NZ_JACBYF010000004.1"/>
</dbReference>
<keyword evidence="3 10" id="KW-0812">Transmembrane</keyword>
<evidence type="ECO:0000256" key="4">
    <source>
        <dbReference type="ARBA" id="ARBA00022989"/>
    </source>
</evidence>
<comment type="caution">
    <text evidence="11">The sequence shown here is derived from an EMBL/GenBank/DDBJ whole genome shotgun (WGS) entry which is preliminary data.</text>
</comment>
<evidence type="ECO:0000256" key="10">
    <source>
        <dbReference type="SAM" id="Phobius"/>
    </source>
</evidence>
<keyword evidence="4 10" id="KW-1133">Transmembrane helix</keyword>
<dbReference type="EMBL" id="JACBYF010000004">
    <property type="protein sequence ID" value="NYS47164.1"/>
    <property type="molecule type" value="Genomic_DNA"/>
</dbReference>
<evidence type="ECO:0000256" key="1">
    <source>
        <dbReference type="ARBA" id="ARBA00004162"/>
    </source>
</evidence>
<evidence type="ECO:0000256" key="8">
    <source>
        <dbReference type="ARBA" id="ARBA00023306"/>
    </source>
</evidence>
<protein>
    <submittedName>
        <fullName evidence="11">Selenide, water dikinase</fullName>
    </submittedName>
</protein>
<organism evidence="11 12">
    <name type="scientific">Gemelliphila palaticanis</name>
    <dbReference type="NCBI Taxonomy" id="81950"/>
    <lineage>
        <taxon>Bacteria</taxon>
        <taxon>Bacillati</taxon>
        <taxon>Bacillota</taxon>
        <taxon>Bacilli</taxon>
        <taxon>Bacillales</taxon>
        <taxon>Gemellaceae</taxon>
        <taxon>Gemelliphila</taxon>
    </lineage>
</organism>
<evidence type="ECO:0000256" key="9">
    <source>
        <dbReference type="SAM" id="Coils"/>
    </source>
</evidence>
<evidence type="ECO:0000256" key="6">
    <source>
        <dbReference type="ARBA" id="ARBA00023136"/>
    </source>
</evidence>
<evidence type="ECO:0000256" key="2">
    <source>
        <dbReference type="ARBA" id="ARBA00022618"/>
    </source>
</evidence>
<keyword evidence="12" id="KW-1185">Reference proteome</keyword>
<evidence type="ECO:0000313" key="11">
    <source>
        <dbReference type="EMBL" id="NYS47164.1"/>
    </source>
</evidence>
<dbReference type="Pfam" id="PF06160">
    <property type="entry name" value="EzrA"/>
    <property type="match status" value="1"/>
</dbReference>
<comment type="subcellular location">
    <subcellularLocation>
        <location evidence="1">Cell membrane</location>
        <topology evidence="1">Single-pass membrane protein</topology>
    </subcellularLocation>
</comment>
<reference evidence="11 12" key="1">
    <citation type="submission" date="2020-07" db="EMBL/GenBank/DDBJ databases">
        <title>MOT database genomes.</title>
        <authorList>
            <person name="Joseph S."/>
            <person name="Aduse-Opoku J."/>
            <person name="Hashim A."/>
            <person name="Wade W."/>
            <person name="Curtis M."/>
        </authorList>
    </citation>
    <scope>NUCLEOTIDE SEQUENCE [LARGE SCALE GENOMIC DNA]</scope>
    <source>
        <strain evidence="11 12">CIP 106318</strain>
    </source>
</reference>
<keyword evidence="6 10" id="KW-0472">Membrane</keyword>
<keyword evidence="7" id="KW-0717">Septation</keyword>
<gene>
    <name evidence="11" type="ORF">HZY85_03005</name>
</gene>
<keyword evidence="2" id="KW-0132">Cell division</keyword>
<keyword evidence="8" id="KW-0131">Cell cycle</keyword>
<dbReference type="Proteomes" id="UP000531840">
    <property type="component" value="Unassembled WGS sequence"/>
</dbReference>
<sequence length="566" mass="67211">MVYFYGIILIVLILGIVYLFVLKSRKKDELLPLKAIQDELERETLSDELKQVKNLNLSGKAQNWYEDWESSWYEIQSIDIEELDKDLYQADEYIDKFNFKKADEIIFNCGENIASIKGKIETIRSEIKQLSEIEPKNKEKYEDVVREYKDLNREILAKRHQYGAAADGFEEEIKLIAPKLESFKSMTSSGKFIEAEEIIDEVNLEVIDLKERISILPEILKEIEKTTPAQIQALKLKIEEMEKKGFKLSHLEISSKIENCVWQLNEAREKVKSGNIDLIENILDGIYDIIDEVSNSLKKEIEYKKFIEENYSIVKDKLDKQDRLNEALYNNIQEIKNRYHIYSEDEEMINKNYDHLSNLIEVKKDIDVYISNQPRLNYKDLKEKVQVMINDLEEIEESQTNYSKYLTGLREEELYSREKLNYINQEKEIIRRKLSNSRVPGFSDRFVVLYKEVTDSYKYAVEELKKEPMNIDLVRESVAEALESLNIYKTEVHSILTDIELIEKLIRYTNRYRKDNLELHKQLNIAEQYYKEYRYNKTLEIIKTALDKVDNGAYDKIRREVKERIQ</sequence>